<dbReference type="GO" id="GO:0016787">
    <property type="term" value="F:hydrolase activity"/>
    <property type="evidence" value="ECO:0007669"/>
    <property type="project" value="UniProtKB-KW"/>
</dbReference>
<comment type="caution">
    <text evidence="8">The sequence shown here is derived from an EMBL/GenBank/DDBJ whole genome shotgun (WGS) entry which is preliminary data.</text>
</comment>
<evidence type="ECO:0000313" key="9">
    <source>
        <dbReference type="Proteomes" id="UP000602759"/>
    </source>
</evidence>
<evidence type="ECO:0000259" key="5">
    <source>
        <dbReference type="Pfam" id="PF10566"/>
    </source>
</evidence>
<dbReference type="EMBL" id="JACOIK010000001">
    <property type="protein sequence ID" value="MBD1431261.1"/>
    <property type="molecule type" value="Genomic_DNA"/>
</dbReference>
<dbReference type="Gene3D" id="3.20.20.70">
    <property type="entry name" value="Aldolase class I"/>
    <property type="match status" value="1"/>
</dbReference>
<organism evidence="8 9">
    <name type="scientific">Sphingobacterium micropteri</name>
    <dbReference type="NCBI Taxonomy" id="2763501"/>
    <lineage>
        <taxon>Bacteria</taxon>
        <taxon>Pseudomonadati</taxon>
        <taxon>Bacteroidota</taxon>
        <taxon>Sphingobacteriia</taxon>
        <taxon>Sphingobacteriales</taxon>
        <taxon>Sphingobacteriaceae</taxon>
        <taxon>Sphingobacterium</taxon>
    </lineage>
</organism>
<dbReference type="Pfam" id="PF14508">
    <property type="entry name" value="GH97_N"/>
    <property type="match status" value="1"/>
</dbReference>
<dbReference type="InterPro" id="IPR029486">
    <property type="entry name" value="GH97_N"/>
</dbReference>
<reference evidence="8 9" key="1">
    <citation type="submission" date="2020-08" db="EMBL/GenBank/DDBJ databases">
        <title>Sphingobacterium sp. DN00404 isolated from aquaculture water.</title>
        <authorList>
            <person name="Zhang M."/>
        </authorList>
    </citation>
    <scope>NUCLEOTIDE SEQUENCE [LARGE SCALE GENOMIC DNA]</scope>
    <source>
        <strain evidence="8 9">DN00404</strain>
    </source>
</reference>
<feature type="signal peptide" evidence="4">
    <location>
        <begin position="1"/>
        <end position="20"/>
    </location>
</feature>
<feature type="domain" description="Glycosyl-hydrolase 97 catalytic" evidence="5">
    <location>
        <begin position="330"/>
        <end position="473"/>
    </location>
</feature>
<protein>
    <submittedName>
        <fullName evidence="8">Glycoside hydrolase family 97 N-terminal domain-containing protein</fullName>
    </submittedName>
</protein>
<dbReference type="PANTHER" id="PTHR35803:SF3">
    <property type="entry name" value="ALPHA-GLUCOSIDASE"/>
    <property type="match status" value="1"/>
</dbReference>
<evidence type="ECO:0000256" key="2">
    <source>
        <dbReference type="ARBA" id="ARBA00011245"/>
    </source>
</evidence>
<feature type="domain" description="Glycosyl-hydrolase 97 N-terminal" evidence="6">
    <location>
        <begin position="31"/>
        <end position="309"/>
    </location>
</feature>
<dbReference type="InterPro" id="IPR029483">
    <property type="entry name" value="GH97_C"/>
</dbReference>
<keyword evidence="8" id="KW-0378">Hydrolase</keyword>
<feature type="chain" id="PRO_5046422683" evidence="4">
    <location>
        <begin position="21"/>
        <end position="653"/>
    </location>
</feature>
<proteinExistence type="predicted"/>
<evidence type="ECO:0000259" key="7">
    <source>
        <dbReference type="Pfam" id="PF14509"/>
    </source>
</evidence>
<dbReference type="Gene3D" id="2.70.98.10">
    <property type="match status" value="1"/>
</dbReference>
<evidence type="ECO:0000313" key="8">
    <source>
        <dbReference type="EMBL" id="MBD1431261.1"/>
    </source>
</evidence>
<accession>A0ABR7YIV9</accession>
<feature type="domain" description="Glycosyl-hydrolase 97 C-terminal oligomerisation" evidence="7">
    <location>
        <begin position="554"/>
        <end position="648"/>
    </location>
</feature>
<evidence type="ECO:0000256" key="4">
    <source>
        <dbReference type="SAM" id="SignalP"/>
    </source>
</evidence>
<sequence length="653" mass="74357">MMYKSGLIIFLISMAFYSNAQTILENTIQQLASPDGNYQYTLYQKQFPDNTKQLFYSVSYKGKSIIKESELGVLIENQLFESALAIPNDTSKIWGENLSLTDVETRTVNETWTPVYGERNKVKNHYNELVLKFQKGGVPEAEGISSTSSEGQGQAYDKRQYYYMDFIVRAYDEGVAFRYFFPEATNGLFLHIVGEQTQFTLPEGTMAYHEHWAQAPSLLKPLNDWDGESERPLTMKLANGLTVALLEAEMIDYARMKFRLAKENTLQASLYSSVDVITPYATPWRVIMASEKPTTLIENNDIVLNLNPPNKIEDTSWIKPGKVIRVARLTQADAIKCIDFAAERNLQYIHIDAGWYGSEVLMASDATSVAENRDFDMPELISYAASKGIGVWVYVNQRALLQQLDQLLPLYQKWGLKGIKFGFVQIGNQRWSTWLHDAIRKCAEYGLQVDIHDEYRPTGFSRTYPNLLTQEGIHGNEEFPDATNNTILPYTRFLAGAGDYTICYYDPRIKTTHAHQLALSVIYYSPLQFLYWYDQPSAYQGEPEIAFFDKVKTVWDDTKVLNGEIGEYITMARRSGEEWFIGAIGNNEAQQISVSFDFLDKGKTYLADIYIDDDSIDSRTKVGVSQMKMNAATVKEFNLKPSGGVTLHVYPKK</sequence>
<keyword evidence="4" id="KW-0732">Signal</keyword>
<dbReference type="InterPro" id="IPR019563">
    <property type="entry name" value="GH97_catalytic"/>
</dbReference>
<dbReference type="Pfam" id="PF14509">
    <property type="entry name" value="GH97_C"/>
    <property type="match status" value="1"/>
</dbReference>
<dbReference type="RefSeq" id="WP_190992299.1">
    <property type="nucleotide sequence ID" value="NZ_JACOIK010000001.1"/>
</dbReference>
<dbReference type="InterPro" id="IPR017853">
    <property type="entry name" value="GH"/>
</dbReference>
<dbReference type="InterPro" id="IPR052720">
    <property type="entry name" value="Glycosyl_hydrolase_97"/>
</dbReference>
<gene>
    <name evidence="8" type="ORF">H8B06_00350</name>
</gene>
<dbReference type="SUPFAM" id="SSF51445">
    <property type="entry name" value="(Trans)glycosidases"/>
    <property type="match status" value="1"/>
</dbReference>
<evidence type="ECO:0000259" key="6">
    <source>
        <dbReference type="Pfam" id="PF14508"/>
    </source>
</evidence>
<keyword evidence="9" id="KW-1185">Reference proteome</keyword>
<evidence type="ECO:0000256" key="3">
    <source>
        <dbReference type="ARBA" id="ARBA00022837"/>
    </source>
</evidence>
<keyword evidence="3" id="KW-0106">Calcium</keyword>
<comment type="cofactor">
    <cofactor evidence="1">
        <name>Ca(2+)</name>
        <dbReference type="ChEBI" id="CHEBI:29108"/>
    </cofactor>
</comment>
<comment type="subunit">
    <text evidence="2">Monomer.</text>
</comment>
<dbReference type="Pfam" id="PF10566">
    <property type="entry name" value="Glyco_hydro_97"/>
    <property type="match status" value="1"/>
</dbReference>
<evidence type="ECO:0000256" key="1">
    <source>
        <dbReference type="ARBA" id="ARBA00001913"/>
    </source>
</evidence>
<dbReference type="Proteomes" id="UP000602759">
    <property type="component" value="Unassembled WGS sequence"/>
</dbReference>
<dbReference type="InterPro" id="IPR013785">
    <property type="entry name" value="Aldolase_TIM"/>
</dbReference>
<name>A0ABR7YIV9_9SPHI</name>
<dbReference type="PANTHER" id="PTHR35803">
    <property type="entry name" value="GLUCAN 1,4-ALPHA-GLUCOSIDASE SUSB-RELATED"/>
    <property type="match status" value="1"/>
</dbReference>
<dbReference type="InterPro" id="IPR014718">
    <property type="entry name" value="GH-type_carb-bd"/>
</dbReference>